<dbReference type="eggNOG" id="COG2893">
    <property type="taxonomic scope" value="Bacteria"/>
</dbReference>
<dbReference type="CDD" id="cd00006">
    <property type="entry name" value="PTS_IIA_man"/>
    <property type="match status" value="1"/>
</dbReference>
<reference evidence="10" key="1">
    <citation type="submission" date="2010-05" db="EMBL/GenBank/DDBJ databases">
        <title>Complete sequence of Methylotenera sp. 301.</title>
        <authorList>
            <person name="Lucas S."/>
            <person name="Copeland A."/>
            <person name="Lapidus A."/>
            <person name="Cheng J.-F."/>
            <person name="Bruce D."/>
            <person name="Goodwin L."/>
            <person name="Pitluck S."/>
            <person name="Clum A."/>
            <person name="Land M."/>
            <person name="Hauser L."/>
            <person name="Kyrpides N."/>
            <person name="Ivanova N."/>
            <person name="Chistoservova L."/>
            <person name="Kalyuzhnaya M."/>
            <person name="Woyke T."/>
        </authorList>
    </citation>
    <scope>NUCLEOTIDE SEQUENCE [LARGE SCALE GENOMIC DNA]</scope>
    <source>
        <strain evidence="10">301</strain>
    </source>
</reference>
<evidence type="ECO:0000256" key="3">
    <source>
        <dbReference type="ARBA" id="ARBA00022490"/>
    </source>
</evidence>
<dbReference type="Gene3D" id="3.40.50.510">
    <property type="entry name" value="Phosphotransferase system, mannose-type IIA component"/>
    <property type="match status" value="1"/>
</dbReference>
<reference evidence="9 10" key="2">
    <citation type="journal article" date="2011" name="J. Bacteriol.">
        <title>Genomes of three methylotrophs from a single niche uncover genetic and metabolic divergence of Methylophilaceae.</title>
        <authorList>
            <person name="Lapidus A."/>
            <person name="Clum A."/>
            <person name="Labutti K."/>
            <person name="Kaluzhnaya M.G."/>
            <person name="Lim S."/>
            <person name="Beck D.A."/>
            <person name="Glavina Del Rio T."/>
            <person name="Nolan M."/>
            <person name="Mavromatis K."/>
            <person name="Huntemann M."/>
            <person name="Lucas S."/>
            <person name="Lidstrom M.E."/>
            <person name="Ivanova N."/>
            <person name="Chistoserdova L."/>
        </authorList>
    </citation>
    <scope>NUCLEOTIDE SEQUENCE [LARGE SCALE GENOMIC DNA]</scope>
    <source>
        <strain evidence="9 10">301</strain>
    </source>
</reference>
<comment type="subcellular location">
    <subcellularLocation>
        <location evidence="1">Cytoplasm</location>
    </subcellularLocation>
</comment>
<sequence>MIGILIIAHGSLGESLKECAKHVIGNEPRQLAFLAVNNSDDPIALLPKAQALVAELNHGDGVLVLSDMYGATPCNIVSKLLVPGEVEGVAGVNMPMIVRTMTYRHESLMALVEKAVSGGREGVVHFDRERCDRFVT</sequence>
<dbReference type="OrthoDB" id="8795346at2"/>
<protein>
    <submittedName>
        <fullName evidence="9">PTS system fructose subfamily IIA component</fullName>
    </submittedName>
</protein>
<dbReference type="InterPro" id="IPR051471">
    <property type="entry name" value="Bacterial_PTS_sugar_comp"/>
</dbReference>
<dbReference type="PANTHER" id="PTHR33799:SF1">
    <property type="entry name" value="PTS SYSTEM MANNOSE-SPECIFIC EIIAB COMPONENT-RELATED"/>
    <property type="match status" value="1"/>
</dbReference>
<dbReference type="GO" id="GO:0016301">
    <property type="term" value="F:kinase activity"/>
    <property type="evidence" value="ECO:0007669"/>
    <property type="project" value="UniProtKB-KW"/>
</dbReference>
<evidence type="ECO:0000256" key="2">
    <source>
        <dbReference type="ARBA" id="ARBA00022448"/>
    </source>
</evidence>
<dbReference type="Proteomes" id="UP000000383">
    <property type="component" value="Chromosome"/>
</dbReference>
<dbReference type="STRING" id="666681.M301_0226"/>
<keyword evidence="5" id="KW-0808">Transferase</keyword>
<dbReference type="GO" id="GO:0009401">
    <property type="term" value="P:phosphoenolpyruvate-dependent sugar phosphotransferase system"/>
    <property type="evidence" value="ECO:0007669"/>
    <property type="project" value="UniProtKB-KW"/>
</dbReference>
<dbReference type="GO" id="GO:0005737">
    <property type="term" value="C:cytoplasm"/>
    <property type="evidence" value="ECO:0007669"/>
    <property type="project" value="UniProtKB-SubCell"/>
</dbReference>
<proteinExistence type="predicted"/>
<evidence type="ECO:0000256" key="4">
    <source>
        <dbReference type="ARBA" id="ARBA00022597"/>
    </source>
</evidence>
<dbReference type="AlphaFoldDB" id="D7DL02"/>
<keyword evidence="7" id="KW-0418">Kinase</keyword>
<dbReference type="KEGG" id="meh:M301_0226"/>
<keyword evidence="4" id="KW-0762">Sugar transport</keyword>
<dbReference type="PROSITE" id="PS51096">
    <property type="entry name" value="PTS_EIIA_TYPE_4"/>
    <property type="match status" value="1"/>
</dbReference>
<keyword evidence="10" id="KW-1185">Reference proteome</keyword>
<feature type="domain" description="PTS EIIA type-4" evidence="8">
    <location>
        <begin position="1"/>
        <end position="123"/>
    </location>
</feature>
<dbReference type="InterPro" id="IPR033887">
    <property type="entry name" value="PTS_IIA_man"/>
</dbReference>
<dbReference type="HOGENOM" id="CLU_123235_0_0_4"/>
<accession>D7DL02</accession>
<dbReference type="Pfam" id="PF03610">
    <property type="entry name" value="EIIA-man"/>
    <property type="match status" value="1"/>
</dbReference>
<evidence type="ECO:0000313" key="10">
    <source>
        <dbReference type="Proteomes" id="UP000000383"/>
    </source>
</evidence>
<keyword evidence="3" id="KW-0963">Cytoplasm</keyword>
<evidence type="ECO:0000313" key="9">
    <source>
        <dbReference type="EMBL" id="ADI28613.1"/>
    </source>
</evidence>
<dbReference type="InterPro" id="IPR036662">
    <property type="entry name" value="PTS_EIIA_man-typ_sf"/>
</dbReference>
<name>D7DL02_METV0</name>
<dbReference type="InterPro" id="IPR004701">
    <property type="entry name" value="PTS_EIIA_man-typ"/>
</dbReference>
<organism evidence="9 10">
    <name type="scientific">Methylotenera versatilis (strain 301)</name>
    <dbReference type="NCBI Taxonomy" id="666681"/>
    <lineage>
        <taxon>Bacteria</taxon>
        <taxon>Pseudomonadati</taxon>
        <taxon>Pseudomonadota</taxon>
        <taxon>Betaproteobacteria</taxon>
        <taxon>Nitrosomonadales</taxon>
        <taxon>Methylophilaceae</taxon>
        <taxon>Methylotenera</taxon>
    </lineage>
</organism>
<evidence type="ECO:0000256" key="6">
    <source>
        <dbReference type="ARBA" id="ARBA00022683"/>
    </source>
</evidence>
<dbReference type="EMBL" id="CP002056">
    <property type="protein sequence ID" value="ADI28613.1"/>
    <property type="molecule type" value="Genomic_DNA"/>
</dbReference>
<evidence type="ECO:0000256" key="1">
    <source>
        <dbReference type="ARBA" id="ARBA00004496"/>
    </source>
</evidence>
<keyword evidence="6" id="KW-0598">Phosphotransferase system</keyword>
<keyword evidence="2" id="KW-0813">Transport</keyword>
<evidence type="ECO:0000256" key="7">
    <source>
        <dbReference type="ARBA" id="ARBA00022777"/>
    </source>
</evidence>
<gene>
    <name evidence="9" type="ordered locus">M301_0226</name>
</gene>
<dbReference type="SUPFAM" id="SSF53062">
    <property type="entry name" value="PTS system fructose IIA component-like"/>
    <property type="match status" value="1"/>
</dbReference>
<evidence type="ECO:0000256" key="5">
    <source>
        <dbReference type="ARBA" id="ARBA00022679"/>
    </source>
</evidence>
<dbReference type="PANTHER" id="PTHR33799">
    <property type="entry name" value="PTS PERMEASE-RELATED-RELATED"/>
    <property type="match status" value="1"/>
</dbReference>
<dbReference type="GO" id="GO:0016020">
    <property type="term" value="C:membrane"/>
    <property type="evidence" value="ECO:0007669"/>
    <property type="project" value="InterPro"/>
</dbReference>
<dbReference type="RefSeq" id="WP_013146930.1">
    <property type="nucleotide sequence ID" value="NC_014207.1"/>
</dbReference>
<evidence type="ECO:0000259" key="8">
    <source>
        <dbReference type="PROSITE" id="PS51096"/>
    </source>
</evidence>